<accession>A0A1G1YH81</accession>
<proteinExistence type="predicted"/>
<dbReference type="AlphaFoldDB" id="A0A1G1YH81"/>
<name>A0A1G1YH81_9BACT</name>
<sequence length="237" mass="27563">MSNALNRIFAFIFFAIILFMLLWMPTWTKINLGDIPSISYSPPWIGFLVILIGLGYEMFRPSLNLKRDMNWKWLLAGIFLFLIILIMIIVQEIWLPYKQGYSIFRMRSFEFPIGSGSLSVWPQLLYDLLNVHSTDTTALALLFGTLFLTRSTPQTSKSYKLMLIGAVIFTAFLMLGHFSFLIFNIDPTGGYYSRFTRIELLSQYWFQWDFWSELVVLAGALWLLFKGKKPVIVTKTN</sequence>
<gene>
    <name evidence="1" type="ORF">A3A02_02385</name>
</gene>
<reference evidence="1 2" key="1">
    <citation type="journal article" date="2016" name="Nat. Commun.">
        <title>Thousands of microbial genomes shed light on interconnected biogeochemical processes in an aquifer system.</title>
        <authorList>
            <person name="Anantharaman K."/>
            <person name="Brown C.T."/>
            <person name="Hug L.A."/>
            <person name="Sharon I."/>
            <person name="Castelle C.J."/>
            <person name="Probst A.J."/>
            <person name="Thomas B.C."/>
            <person name="Singh A."/>
            <person name="Wilkins M.J."/>
            <person name="Karaoz U."/>
            <person name="Brodie E.L."/>
            <person name="Williams K.H."/>
            <person name="Hubbard S.S."/>
            <person name="Banfield J.F."/>
        </authorList>
    </citation>
    <scope>NUCLEOTIDE SEQUENCE [LARGE SCALE GENOMIC DNA]</scope>
</reference>
<dbReference type="EMBL" id="MHIM01000032">
    <property type="protein sequence ID" value="OGY51715.1"/>
    <property type="molecule type" value="Genomic_DNA"/>
</dbReference>
<protein>
    <submittedName>
        <fullName evidence="1">Uncharacterized protein</fullName>
    </submittedName>
</protein>
<evidence type="ECO:0000313" key="2">
    <source>
        <dbReference type="Proteomes" id="UP000177376"/>
    </source>
</evidence>
<evidence type="ECO:0000313" key="1">
    <source>
        <dbReference type="EMBL" id="OGY51715.1"/>
    </source>
</evidence>
<organism evidence="1 2">
    <name type="scientific">Candidatus Buchananbacteria bacterium RIFCSPLOWO2_01_FULL_39_33</name>
    <dbReference type="NCBI Taxonomy" id="1797543"/>
    <lineage>
        <taxon>Bacteria</taxon>
        <taxon>Candidatus Buchananiibacteriota</taxon>
    </lineage>
</organism>
<dbReference type="Proteomes" id="UP000177376">
    <property type="component" value="Unassembled WGS sequence"/>
</dbReference>
<comment type="caution">
    <text evidence="1">The sequence shown here is derived from an EMBL/GenBank/DDBJ whole genome shotgun (WGS) entry which is preliminary data.</text>
</comment>